<organism evidence="1 2">
    <name type="scientific">Parasponia andersonii</name>
    <name type="common">Sponia andersonii</name>
    <dbReference type="NCBI Taxonomy" id="3476"/>
    <lineage>
        <taxon>Eukaryota</taxon>
        <taxon>Viridiplantae</taxon>
        <taxon>Streptophyta</taxon>
        <taxon>Embryophyta</taxon>
        <taxon>Tracheophyta</taxon>
        <taxon>Spermatophyta</taxon>
        <taxon>Magnoliopsida</taxon>
        <taxon>eudicotyledons</taxon>
        <taxon>Gunneridae</taxon>
        <taxon>Pentapetalae</taxon>
        <taxon>rosids</taxon>
        <taxon>fabids</taxon>
        <taxon>Rosales</taxon>
        <taxon>Cannabaceae</taxon>
        <taxon>Parasponia</taxon>
    </lineage>
</organism>
<gene>
    <name evidence="1" type="ORF">PanWU01x14_298260</name>
</gene>
<evidence type="ECO:0000313" key="1">
    <source>
        <dbReference type="EMBL" id="PON40339.1"/>
    </source>
</evidence>
<name>A0A2P5AUX1_PARAD</name>
<keyword evidence="2" id="KW-1185">Reference proteome</keyword>
<reference evidence="2" key="1">
    <citation type="submission" date="2016-06" db="EMBL/GenBank/DDBJ databases">
        <title>Parallel loss of symbiosis genes in relatives of nitrogen-fixing non-legume Parasponia.</title>
        <authorList>
            <person name="Van Velzen R."/>
            <person name="Holmer R."/>
            <person name="Bu F."/>
            <person name="Rutten L."/>
            <person name="Van Zeijl A."/>
            <person name="Liu W."/>
            <person name="Santuari L."/>
            <person name="Cao Q."/>
            <person name="Sharma T."/>
            <person name="Shen D."/>
            <person name="Roswanjaya Y."/>
            <person name="Wardhani T."/>
            <person name="Kalhor M.S."/>
            <person name="Jansen J."/>
            <person name="Van den Hoogen J."/>
            <person name="Gungor B."/>
            <person name="Hartog M."/>
            <person name="Hontelez J."/>
            <person name="Verver J."/>
            <person name="Yang W.-C."/>
            <person name="Schijlen E."/>
            <person name="Repin R."/>
            <person name="Schilthuizen M."/>
            <person name="Schranz E."/>
            <person name="Heidstra R."/>
            <person name="Miyata K."/>
            <person name="Fedorova E."/>
            <person name="Kohlen W."/>
            <person name="Bisseling T."/>
            <person name="Smit S."/>
            <person name="Geurts R."/>
        </authorList>
    </citation>
    <scope>NUCLEOTIDE SEQUENCE [LARGE SCALE GENOMIC DNA]</scope>
    <source>
        <strain evidence="2">cv. WU1-14</strain>
    </source>
</reference>
<proteinExistence type="predicted"/>
<dbReference type="EMBL" id="JXTB01000441">
    <property type="protein sequence ID" value="PON40339.1"/>
    <property type="molecule type" value="Genomic_DNA"/>
</dbReference>
<comment type="caution">
    <text evidence="1">The sequence shown here is derived from an EMBL/GenBank/DDBJ whole genome shotgun (WGS) entry which is preliminary data.</text>
</comment>
<accession>A0A2P5AUX1</accession>
<evidence type="ECO:0000313" key="2">
    <source>
        <dbReference type="Proteomes" id="UP000237105"/>
    </source>
</evidence>
<dbReference type="AlphaFoldDB" id="A0A2P5AUX1"/>
<protein>
    <submittedName>
        <fullName evidence="1">Uncharacterized protein</fullName>
    </submittedName>
</protein>
<dbReference type="Proteomes" id="UP000237105">
    <property type="component" value="Unassembled WGS sequence"/>
</dbReference>
<sequence>MARGHRGRGGGCGGGRGCGRFIHHVELGDPITGGETTARLEDIAGGPLAPSTLCVLTSFQLNKQWPDRGILVTNLNIVIRIATIEKIARAKKEIEILISNINLEYTGWFPYRGREEFEDFIQLSLERPVVG</sequence>